<keyword evidence="2 7" id="KW-0813">Transport</keyword>
<dbReference type="CDD" id="cd06261">
    <property type="entry name" value="TM_PBP2"/>
    <property type="match status" value="1"/>
</dbReference>
<evidence type="ECO:0000256" key="4">
    <source>
        <dbReference type="ARBA" id="ARBA00022692"/>
    </source>
</evidence>
<dbReference type="RefSeq" id="WP_044664047.1">
    <property type="nucleotide sequence ID" value="NZ_CDRZ01000026.1"/>
</dbReference>
<feature type="transmembrane region" description="Helical" evidence="7">
    <location>
        <begin position="146"/>
        <end position="168"/>
    </location>
</feature>
<gene>
    <name evidence="9" type="ORF">SSCH_1210005</name>
</gene>
<dbReference type="Proteomes" id="UP000046155">
    <property type="component" value="Unassembled WGS sequence"/>
</dbReference>
<evidence type="ECO:0000256" key="6">
    <source>
        <dbReference type="ARBA" id="ARBA00023136"/>
    </source>
</evidence>
<name>A0A0B7MIH6_9FIRM</name>
<evidence type="ECO:0000259" key="8">
    <source>
        <dbReference type="PROSITE" id="PS50928"/>
    </source>
</evidence>
<protein>
    <submittedName>
        <fullName evidence="9">Binding-protein-dependent transport systems inner membrane component</fullName>
    </submittedName>
</protein>
<dbReference type="GO" id="GO:0055085">
    <property type="term" value="P:transmembrane transport"/>
    <property type="evidence" value="ECO:0007669"/>
    <property type="project" value="InterPro"/>
</dbReference>
<sequence length="282" mass="31606">MEKIKTKRFFKCYTQKTFIYGLLLIWLVISIFPFLWAVITSIKYPVDAFAIPPVWVFKPTLSAYQTLWIDGEFFHYLYNTLVISLGSVAISLIIGCPAGYALARYSKNSSFYLLLVAIVFRALPRTLFILPFYYIAKITGLFDTKILLILIMVSINQPFTIWMLRSFFKNIPESLEEAAMVDGCTRSQAFMRVIFPIMGPGVITAGIFTFILAYSEYFIPVVLTATRSVTMPVAIAQFGVDAVKEWAISAAGAVSISLPVVLIVIFAQKYIVEGLTAGAVKE</sequence>
<keyword evidence="6 7" id="KW-0472">Membrane</keyword>
<keyword evidence="5 7" id="KW-1133">Transmembrane helix</keyword>
<proteinExistence type="inferred from homology"/>
<keyword evidence="4 7" id="KW-0812">Transmembrane</keyword>
<dbReference type="InterPro" id="IPR000515">
    <property type="entry name" value="MetI-like"/>
</dbReference>
<evidence type="ECO:0000256" key="3">
    <source>
        <dbReference type="ARBA" id="ARBA00022475"/>
    </source>
</evidence>
<evidence type="ECO:0000256" key="1">
    <source>
        <dbReference type="ARBA" id="ARBA00004651"/>
    </source>
</evidence>
<dbReference type="InterPro" id="IPR035906">
    <property type="entry name" value="MetI-like_sf"/>
</dbReference>
<feature type="domain" description="ABC transmembrane type-1" evidence="8">
    <location>
        <begin position="77"/>
        <end position="267"/>
    </location>
</feature>
<reference evidence="10" key="1">
    <citation type="submission" date="2015-01" db="EMBL/GenBank/DDBJ databases">
        <authorList>
            <person name="Manzoor Shahid"/>
            <person name="Zubair Saima"/>
        </authorList>
    </citation>
    <scope>NUCLEOTIDE SEQUENCE [LARGE SCALE GENOMIC DNA]</scope>
    <source>
        <strain evidence="10">Sp3</strain>
    </source>
</reference>
<dbReference type="InterPro" id="IPR050901">
    <property type="entry name" value="BP-dep_ABC_trans_perm"/>
</dbReference>
<dbReference type="SUPFAM" id="SSF161098">
    <property type="entry name" value="MetI-like"/>
    <property type="match status" value="1"/>
</dbReference>
<feature type="transmembrane region" description="Helical" evidence="7">
    <location>
        <begin position="112"/>
        <end position="134"/>
    </location>
</feature>
<feature type="transmembrane region" description="Helical" evidence="7">
    <location>
        <begin position="20"/>
        <end position="39"/>
    </location>
</feature>
<evidence type="ECO:0000313" key="10">
    <source>
        <dbReference type="Proteomes" id="UP000046155"/>
    </source>
</evidence>
<dbReference type="Pfam" id="PF00528">
    <property type="entry name" value="BPD_transp_1"/>
    <property type="match status" value="1"/>
</dbReference>
<comment type="subcellular location">
    <subcellularLocation>
        <location evidence="1 7">Cell membrane</location>
        <topology evidence="1 7">Multi-pass membrane protein</topology>
    </subcellularLocation>
</comment>
<dbReference type="PROSITE" id="PS50928">
    <property type="entry name" value="ABC_TM1"/>
    <property type="match status" value="1"/>
</dbReference>
<dbReference type="AlphaFoldDB" id="A0A0B7MIH6"/>
<keyword evidence="3" id="KW-1003">Cell membrane</keyword>
<evidence type="ECO:0000256" key="7">
    <source>
        <dbReference type="RuleBase" id="RU363032"/>
    </source>
</evidence>
<dbReference type="GO" id="GO:0005886">
    <property type="term" value="C:plasma membrane"/>
    <property type="evidence" value="ECO:0007669"/>
    <property type="project" value="UniProtKB-SubCell"/>
</dbReference>
<evidence type="ECO:0000256" key="2">
    <source>
        <dbReference type="ARBA" id="ARBA00022448"/>
    </source>
</evidence>
<feature type="transmembrane region" description="Helical" evidence="7">
    <location>
        <begin position="76"/>
        <end position="100"/>
    </location>
</feature>
<organism evidence="9 10">
    <name type="scientific">Syntrophaceticus schinkii</name>
    <dbReference type="NCBI Taxonomy" id="499207"/>
    <lineage>
        <taxon>Bacteria</taxon>
        <taxon>Bacillati</taxon>
        <taxon>Bacillota</taxon>
        <taxon>Clostridia</taxon>
        <taxon>Thermoanaerobacterales</taxon>
        <taxon>Thermoanaerobacterales Family III. Incertae Sedis</taxon>
        <taxon>Syntrophaceticus</taxon>
    </lineage>
</organism>
<comment type="similarity">
    <text evidence="7">Belongs to the binding-protein-dependent transport system permease family.</text>
</comment>
<dbReference type="EMBL" id="CDRZ01000026">
    <property type="protein sequence ID" value="CEO87741.1"/>
    <property type="molecule type" value="Genomic_DNA"/>
</dbReference>
<feature type="transmembrane region" description="Helical" evidence="7">
    <location>
        <begin position="189"/>
        <end position="214"/>
    </location>
</feature>
<evidence type="ECO:0000256" key="5">
    <source>
        <dbReference type="ARBA" id="ARBA00022989"/>
    </source>
</evidence>
<evidence type="ECO:0000313" key="9">
    <source>
        <dbReference type="EMBL" id="CEO87741.1"/>
    </source>
</evidence>
<dbReference type="Gene3D" id="1.10.3720.10">
    <property type="entry name" value="MetI-like"/>
    <property type="match status" value="1"/>
</dbReference>
<feature type="transmembrane region" description="Helical" evidence="7">
    <location>
        <begin position="246"/>
        <end position="267"/>
    </location>
</feature>
<accession>A0A0B7MIH6</accession>
<keyword evidence="10" id="KW-1185">Reference proteome</keyword>
<dbReference type="PANTHER" id="PTHR32243:SF18">
    <property type="entry name" value="INNER MEMBRANE ABC TRANSPORTER PERMEASE PROTEIN YCJP"/>
    <property type="match status" value="1"/>
</dbReference>
<dbReference type="PANTHER" id="PTHR32243">
    <property type="entry name" value="MALTOSE TRANSPORT SYSTEM PERMEASE-RELATED"/>
    <property type="match status" value="1"/>
</dbReference>